<organism evidence="8 9">
    <name type="scientific">Leptotrombidium deliense</name>
    <dbReference type="NCBI Taxonomy" id="299467"/>
    <lineage>
        <taxon>Eukaryota</taxon>
        <taxon>Metazoa</taxon>
        <taxon>Ecdysozoa</taxon>
        <taxon>Arthropoda</taxon>
        <taxon>Chelicerata</taxon>
        <taxon>Arachnida</taxon>
        <taxon>Acari</taxon>
        <taxon>Acariformes</taxon>
        <taxon>Trombidiformes</taxon>
        <taxon>Prostigmata</taxon>
        <taxon>Anystina</taxon>
        <taxon>Parasitengona</taxon>
        <taxon>Trombiculoidea</taxon>
        <taxon>Trombiculidae</taxon>
        <taxon>Leptotrombidium</taxon>
    </lineage>
</organism>
<proteinExistence type="inferred from homology"/>
<evidence type="ECO:0000256" key="3">
    <source>
        <dbReference type="ARBA" id="ARBA00022692"/>
    </source>
</evidence>
<dbReference type="VEuPathDB" id="VectorBase:LDEU010836"/>
<dbReference type="Proteomes" id="UP000288716">
    <property type="component" value="Unassembled WGS sequence"/>
</dbReference>
<sequence>IVFSTSLFYLLCSSGEQYKPVELASRSMPLFSPRKSRNKFGQAVEEAINSVFAASFKMMAFYGLYTWLTHTLFEVQMVFIPSVLAAVFGAVPFIGAYWASLPAVIELWLVTGSGYQSICMALFAILPSYVVDTAIYSDIKGGGHPYLTGLAIAGGVFYLGFEGALFGPILLCCLFVVGNMYSSIMSDTPLTPSEPLLTPKTHHLKRQQTMN</sequence>
<feature type="region of interest" description="Disordered" evidence="6">
    <location>
        <begin position="192"/>
        <end position="211"/>
    </location>
</feature>
<evidence type="ECO:0000313" key="8">
    <source>
        <dbReference type="EMBL" id="RWS21204.1"/>
    </source>
</evidence>
<feature type="non-terminal residue" evidence="8">
    <location>
        <position position="1"/>
    </location>
</feature>
<evidence type="ECO:0000313" key="9">
    <source>
        <dbReference type="Proteomes" id="UP000288716"/>
    </source>
</evidence>
<evidence type="ECO:0000256" key="2">
    <source>
        <dbReference type="ARBA" id="ARBA00009773"/>
    </source>
</evidence>
<evidence type="ECO:0000256" key="7">
    <source>
        <dbReference type="SAM" id="Phobius"/>
    </source>
</evidence>
<comment type="similarity">
    <text evidence="2">Belongs to the autoinducer-2 exporter (AI-2E) (TC 2.A.86) family.</text>
</comment>
<keyword evidence="9" id="KW-1185">Reference proteome</keyword>
<evidence type="ECO:0000256" key="6">
    <source>
        <dbReference type="SAM" id="MobiDB-lite"/>
    </source>
</evidence>
<evidence type="ECO:0000256" key="4">
    <source>
        <dbReference type="ARBA" id="ARBA00022989"/>
    </source>
</evidence>
<accession>A0A443S136</accession>
<feature type="compositionally biased region" description="Basic residues" evidence="6">
    <location>
        <begin position="200"/>
        <end position="211"/>
    </location>
</feature>
<gene>
    <name evidence="8" type="ORF">B4U80_03015</name>
</gene>
<dbReference type="GO" id="GO:0016020">
    <property type="term" value="C:membrane"/>
    <property type="evidence" value="ECO:0007669"/>
    <property type="project" value="UniProtKB-SubCell"/>
</dbReference>
<keyword evidence="3 7" id="KW-0812">Transmembrane</keyword>
<comment type="caution">
    <text evidence="8">The sequence shown here is derived from an EMBL/GenBank/DDBJ whole genome shotgun (WGS) entry which is preliminary data.</text>
</comment>
<protein>
    <submittedName>
        <fullName evidence="8">Transmembrane protein-like protein</fullName>
    </submittedName>
</protein>
<evidence type="ECO:0000256" key="1">
    <source>
        <dbReference type="ARBA" id="ARBA00004141"/>
    </source>
</evidence>
<keyword evidence="4 7" id="KW-1133">Transmembrane helix</keyword>
<feature type="transmembrane region" description="Helical" evidence="7">
    <location>
        <begin position="77"/>
        <end position="100"/>
    </location>
</feature>
<dbReference type="InterPro" id="IPR002549">
    <property type="entry name" value="AI-2E-like"/>
</dbReference>
<feature type="transmembrane region" description="Helical" evidence="7">
    <location>
        <begin position="150"/>
        <end position="177"/>
    </location>
</feature>
<dbReference type="PANTHER" id="PTHR21716:SF4">
    <property type="entry name" value="TRANSMEMBRANE PROTEIN 245"/>
    <property type="match status" value="1"/>
</dbReference>
<feature type="transmembrane region" description="Helical" evidence="7">
    <location>
        <begin position="107"/>
        <end position="130"/>
    </location>
</feature>
<dbReference type="EMBL" id="NCKV01013196">
    <property type="protein sequence ID" value="RWS21204.1"/>
    <property type="molecule type" value="Genomic_DNA"/>
</dbReference>
<evidence type="ECO:0000256" key="5">
    <source>
        <dbReference type="ARBA" id="ARBA00023136"/>
    </source>
</evidence>
<dbReference type="AlphaFoldDB" id="A0A443S136"/>
<feature type="transmembrane region" description="Helical" evidence="7">
    <location>
        <begin position="47"/>
        <end position="65"/>
    </location>
</feature>
<comment type="subcellular location">
    <subcellularLocation>
        <location evidence="1">Membrane</location>
        <topology evidence="1">Multi-pass membrane protein</topology>
    </subcellularLocation>
</comment>
<keyword evidence="5 7" id="KW-0472">Membrane</keyword>
<reference evidence="8 9" key="1">
    <citation type="journal article" date="2018" name="Gigascience">
        <title>Genomes of trombidid mites reveal novel predicted allergens and laterally-transferred genes associated with secondary metabolism.</title>
        <authorList>
            <person name="Dong X."/>
            <person name="Chaisiri K."/>
            <person name="Xia D."/>
            <person name="Armstrong S.D."/>
            <person name="Fang Y."/>
            <person name="Donnelly M.J."/>
            <person name="Kadowaki T."/>
            <person name="McGarry J.W."/>
            <person name="Darby A.C."/>
            <person name="Makepeace B.L."/>
        </authorList>
    </citation>
    <scope>NUCLEOTIDE SEQUENCE [LARGE SCALE GENOMIC DNA]</scope>
    <source>
        <strain evidence="8">UoL-UT</strain>
    </source>
</reference>
<dbReference type="PANTHER" id="PTHR21716">
    <property type="entry name" value="TRANSMEMBRANE PROTEIN"/>
    <property type="match status" value="1"/>
</dbReference>
<dbReference type="OrthoDB" id="5970161at2759"/>
<name>A0A443S136_9ACAR</name>